<comment type="caution">
    <text evidence="1">The sequence shown here is derived from an EMBL/GenBank/DDBJ whole genome shotgun (WGS) entry which is preliminary data.</text>
</comment>
<dbReference type="RefSeq" id="XP_062642081.1">
    <property type="nucleotide sequence ID" value="XM_062795831.1"/>
</dbReference>
<evidence type="ECO:0000313" key="1">
    <source>
        <dbReference type="EMBL" id="KAK4118308.1"/>
    </source>
</evidence>
<organism evidence="1 2">
    <name type="scientific">Parathielavia appendiculata</name>
    <dbReference type="NCBI Taxonomy" id="2587402"/>
    <lineage>
        <taxon>Eukaryota</taxon>
        <taxon>Fungi</taxon>
        <taxon>Dikarya</taxon>
        <taxon>Ascomycota</taxon>
        <taxon>Pezizomycotina</taxon>
        <taxon>Sordariomycetes</taxon>
        <taxon>Sordariomycetidae</taxon>
        <taxon>Sordariales</taxon>
        <taxon>Chaetomiaceae</taxon>
        <taxon>Parathielavia</taxon>
    </lineage>
</organism>
<protein>
    <submittedName>
        <fullName evidence="1">Uncharacterized protein</fullName>
    </submittedName>
</protein>
<dbReference type="AlphaFoldDB" id="A0AAN6TPM6"/>
<dbReference type="Pfam" id="PF12796">
    <property type="entry name" value="Ank_2"/>
    <property type="match status" value="1"/>
</dbReference>
<dbReference type="SUPFAM" id="SSF48403">
    <property type="entry name" value="Ankyrin repeat"/>
    <property type="match status" value="1"/>
</dbReference>
<name>A0AAN6TPM6_9PEZI</name>
<dbReference type="EMBL" id="MU853272">
    <property type="protein sequence ID" value="KAK4118308.1"/>
    <property type="molecule type" value="Genomic_DNA"/>
</dbReference>
<reference evidence="1" key="1">
    <citation type="journal article" date="2023" name="Mol. Phylogenet. Evol.">
        <title>Genome-scale phylogeny and comparative genomics of the fungal order Sordariales.</title>
        <authorList>
            <person name="Hensen N."/>
            <person name="Bonometti L."/>
            <person name="Westerberg I."/>
            <person name="Brannstrom I.O."/>
            <person name="Guillou S."/>
            <person name="Cros-Aarteil S."/>
            <person name="Calhoun S."/>
            <person name="Haridas S."/>
            <person name="Kuo A."/>
            <person name="Mondo S."/>
            <person name="Pangilinan J."/>
            <person name="Riley R."/>
            <person name="LaButti K."/>
            <person name="Andreopoulos B."/>
            <person name="Lipzen A."/>
            <person name="Chen C."/>
            <person name="Yan M."/>
            <person name="Daum C."/>
            <person name="Ng V."/>
            <person name="Clum A."/>
            <person name="Steindorff A."/>
            <person name="Ohm R.A."/>
            <person name="Martin F."/>
            <person name="Silar P."/>
            <person name="Natvig D.O."/>
            <person name="Lalanne C."/>
            <person name="Gautier V."/>
            <person name="Ament-Velasquez S.L."/>
            <person name="Kruys A."/>
            <person name="Hutchinson M.I."/>
            <person name="Powell A.J."/>
            <person name="Barry K."/>
            <person name="Miller A.N."/>
            <person name="Grigoriev I.V."/>
            <person name="Debuchy R."/>
            <person name="Gladieux P."/>
            <person name="Hiltunen Thoren M."/>
            <person name="Johannesson H."/>
        </authorList>
    </citation>
    <scope>NUCLEOTIDE SEQUENCE</scope>
    <source>
        <strain evidence="1">CBS 731.68</strain>
    </source>
</reference>
<gene>
    <name evidence="1" type="ORF">N657DRAFT_675607</name>
</gene>
<accession>A0AAN6TPM6</accession>
<evidence type="ECO:0000313" key="2">
    <source>
        <dbReference type="Proteomes" id="UP001302602"/>
    </source>
</evidence>
<keyword evidence="2" id="KW-1185">Reference proteome</keyword>
<reference evidence="1" key="2">
    <citation type="submission" date="2023-05" db="EMBL/GenBank/DDBJ databases">
        <authorList>
            <consortium name="Lawrence Berkeley National Laboratory"/>
            <person name="Steindorff A."/>
            <person name="Hensen N."/>
            <person name="Bonometti L."/>
            <person name="Westerberg I."/>
            <person name="Brannstrom I.O."/>
            <person name="Guillou S."/>
            <person name="Cros-Aarteil S."/>
            <person name="Calhoun S."/>
            <person name="Haridas S."/>
            <person name="Kuo A."/>
            <person name="Mondo S."/>
            <person name="Pangilinan J."/>
            <person name="Riley R."/>
            <person name="Labutti K."/>
            <person name="Andreopoulos B."/>
            <person name="Lipzen A."/>
            <person name="Chen C."/>
            <person name="Yanf M."/>
            <person name="Daum C."/>
            <person name="Ng V."/>
            <person name="Clum A."/>
            <person name="Ohm R."/>
            <person name="Martin F."/>
            <person name="Silar P."/>
            <person name="Natvig D."/>
            <person name="Lalanne C."/>
            <person name="Gautier V."/>
            <person name="Ament-Velasquez S.L."/>
            <person name="Kruys A."/>
            <person name="Hutchinson M.I."/>
            <person name="Powell A.J."/>
            <person name="Barry K."/>
            <person name="Miller A.N."/>
            <person name="Grigoriev I.V."/>
            <person name="Debuchy R."/>
            <person name="Gladieux P."/>
            <person name="Thoren M.H."/>
            <person name="Johannesson H."/>
        </authorList>
    </citation>
    <scope>NUCLEOTIDE SEQUENCE</scope>
    <source>
        <strain evidence="1">CBS 731.68</strain>
    </source>
</reference>
<dbReference type="GeneID" id="87832599"/>
<sequence length="199" mass="21916">METAAEIVQSLSPFPPLNGKSAGLFERFQGERRFTFRLADRCRRYISDNEKRRDILEAARNGDILALRTYTEDLMWDIAAVLLPAHITAVVALQVPTEGSLDAVDYLLSKGVPTEAADDWGRTALDWAASCGGLEVALVLVEHGAVVTSRALRAAEIKGFQVVADWLREYVKRTEEVKNGCECVDVAGIMAMDRENDGS</sequence>
<dbReference type="InterPro" id="IPR036770">
    <property type="entry name" value="Ankyrin_rpt-contain_sf"/>
</dbReference>
<dbReference type="InterPro" id="IPR002110">
    <property type="entry name" value="Ankyrin_rpt"/>
</dbReference>
<proteinExistence type="predicted"/>
<dbReference type="Proteomes" id="UP001302602">
    <property type="component" value="Unassembled WGS sequence"/>
</dbReference>
<dbReference type="Gene3D" id="1.25.40.20">
    <property type="entry name" value="Ankyrin repeat-containing domain"/>
    <property type="match status" value="1"/>
</dbReference>